<evidence type="ECO:0000313" key="2">
    <source>
        <dbReference type="Proteomes" id="UP001211872"/>
    </source>
</evidence>
<protein>
    <recommendedName>
        <fullName evidence="3">STAS/SEC14 domain-containing protein</fullName>
    </recommendedName>
</protein>
<gene>
    <name evidence="1" type="ORF">O9Z63_12565</name>
</gene>
<dbReference type="EMBL" id="CP115396">
    <property type="protein sequence ID" value="WBO83212.1"/>
    <property type="molecule type" value="Genomic_DNA"/>
</dbReference>
<reference evidence="1 2" key="1">
    <citation type="journal article" date="2011" name="Int. J. Syst. Evol. Microbiol.">
        <title>Hymenobacter yonginensis sp. nov., isolated from a mesotrophic artificial lake.</title>
        <authorList>
            <person name="Joung Y."/>
            <person name="Cho S.H."/>
            <person name="Kim H."/>
            <person name="Kim S.B."/>
            <person name="Joh K."/>
        </authorList>
    </citation>
    <scope>NUCLEOTIDE SEQUENCE [LARGE SCALE GENOMIC DNA]</scope>
    <source>
        <strain evidence="1 2">KCTC 22745</strain>
    </source>
</reference>
<name>A0ABY7PKR8_9BACT</name>
<organism evidence="1 2">
    <name type="scientific">Hymenobacter yonginensis</name>
    <dbReference type="NCBI Taxonomy" id="748197"/>
    <lineage>
        <taxon>Bacteria</taxon>
        <taxon>Pseudomonadati</taxon>
        <taxon>Bacteroidota</taxon>
        <taxon>Cytophagia</taxon>
        <taxon>Cytophagales</taxon>
        <taxon>Hymenobacteraceae</taxon>
        <taxon>Hymenobacter</taxon>
    </lineage>
</organism>
<evidence type="ECO:0008006" key="3">
    <source>
        <dbReference type="Google" id="ProtNLM"/>
    </source>
</evidence>
<dbReference type="Proteomes" id="UP001211872">
    <property type="component" value="Chromosome"/>
</dbReference>
<evidence type="ECO:0000313" key="1">
    <source>
        <dbReference type="EMBL" id="WBO83212.1"/>
    </source>
</evidence>
<proteinExistence type="predicted"/>
<keyword evidence="2" id="KW-1185">Reference proteome</keyword>
<sequence>MNIEVGNGKIVVMKGLHQTATYSGVIGGLPTEKMNARILHDSLDAARKLFHMHEIYLIEPTQKPLEYKKWYRFGKPAALPAIQCIVELWHHEPAKNSWMDFSALAVVWYQDYFALPINMDVVAQMKNLPWDDVAGSFDY</sequence>
<dbReference type="RefSeq" id="WP_270125574.1">
    <property type="nucleotide sequence ID" value="NZ_CP115396.1"/>
</dbReference>
<accession>A0ABY7PKR8</accession>